<dbReference type="Proteomes" id="UP001497453">
    <property type="component" value="Chromosome 3"/>
</dbReference>
<feature type="transmembrane region" description="Helical" evidence="1">
    <location>
        <begin position="12"/>
        <end position="32"/>
    </location>
</feature>
<keyword evidence="1" id="KW-0812">Transmembrane</keyword>
<organism evidence="2 3">
    <name type="scientific">Somion occarium</name>
    <dbReference type="NCBI Taxonomy" id="3059160"/>
    <lineage>
        <taxon>Eukaryota</taxon>
        <taxon>Fungi</taxon>
        <taxon>Dikarya</taxon>
        <taxon>Basidiomycota</taxon>
        <taxon>Agaricomycotina</taxon>
        <taxon>Agaricomycetes</taxon>
        <taxon>Polyporales</taxon>
        <taxon>Cerrenaceae</taxon>
        <taxon>Somion</taxon>
    </lineage>
</organism>
<feature type="transmembrane region" description="Helical" evidence="1">
    <location>
        <begin position="53"/>
        <end position="82"/>
    </location>
</feature>
<feature type="transmembrane region" description="Helical" evidence="1">
    <location>
        <begin position="176"/>
        <end position="198"/>
    </location>
</feature>
<keyword evidence="3" id="KW-1185">Reference proteome</keyword>
<evidence type="ECO:0000313" key="2">
    <source>
        <dbReference type="EMBL" id="CAL1704743.1"/>
    </source>
</evidence>
<reference evidence="3" key="1">
    <citation type="submission" date="2024-04" db="EMBL/GenBank/DDBJ databases">
        <authorList>
            <person name="Shaw F."/>
            <person name="Minotto A."/>
        </authorList>
    </citation>
    <scope>NUCLEOTIDE SEQUENCE [LARGE SCALE GENOMIC DNA]</scope>
</reference>
<keyword evidence="1" id="KW-0472">Membrane</keyword>
<evidence type="ECO:0000256" key="1">
    <source>
        <dbReference type="SAM" id="Phobius"/>
    </source>
</evidence>
<sequence>MFDIPRDEGYCIALWVSTLLFGIHIVIFCIFLSRFVWASSQRSSDGSRPTIHVYLTGTAIAMFIVGATNNLVALQRVITAFWAQNSLSPADFFNETAITSNYVESVTWFLQVVLGDAFLTYRCWVIYTKRWWVLAVSGSLVLATFCMGVMLQWEFGRPHPNAVNYERTAALYRWEAPMIIISVALNLTLTTAIAWKIWWQYRQLGRVARHREAHYLRILWLIVESGMIVAIAQTLILVLGAIHNSGYQIVLHAVTPLIGIVFTSIILRVQKVSYENTAHTITTDAPPLDTLVIDSTLSGDDTARNRLLSFEPKRTRITDEIHHKPYDRHPEADLELSTLR</sequence>
<evidence type="ECO:0000313" key="3">
    <source>
        <dbReference type="Proteomes" id="UP001497453"/>
    </source>
</evidence>
<keyword evidence="1" id="KW-1133">Transmembrane helix</keyword>
<proteinExistence type="predicted"/>
<dbReference type="EMBL" id="OZ037946">
    <property type="protein sequence ID" value="CAL1704743.1"/>
    <property type="molecule type" value="Genomic_DNA"/>
</dbReference>
<feature type="transmembrane region" description="Helical" evidence="1">
    <location>
        <begin position="249"/>
        <end position="267"/>
    </location>
</feature>
<accession>A0ABP1DCK2</accession>
<feature type="transmembrane region" description="Helical" evidence="1">
    <location>
        <begin position="131"/>
        <end position="153"/>
    </location>
</feature>
<feature type="transmembrane region" description="Helical" evidence="1">
    <location>
        <begin position="218"/>
        <end position="243"/>
    </location>
</feature>
<name>A0ABP1DCK2_9APHY</name>
<gene>
    <name evidence="2" type="ORF">GFSPODELE1_LOCUS5125</name>
</gene>
<protein>
    <submittedName>
        <fullName evidence="2">Uncharacterized protein</fullName>
    </submittedName>
</protein>